<evidence type="ECO:0000256" key="9">
    <source>
        <dbReference type="RuleBase" id="RU369076"/>
    </source>
</evidence>
<comment type="subcellular location">
    <subcellularLocation>
        <location evidence="1 9">Chromosome</location>
        <location evidence="1 9">Centromere</location>
        <location evidence="1 9">Kinetochore</location>
    </subcellularLocation>
</comment>
<evidence type="ECO:0000256" key="5">
    <source>
        <dbReference type="ARBA" id="ARBA00022776"/>
    </source>
</evidence>
<evidence type="ECO:0000313" key="11">
    <source>
        <dbReference type="Proteomes" id="UP001318040"/>
    </source>
</evidence>
<dbReference type="AlphaFoldDB" id="A0AAJ7XER9"/>
<keyword evidence="5 9" id="KW-0498">Mitosis</keyword>
<evidence type="ECO:0000256" key="7">
    <source>
        <dbReference type="ARBA" id="ARBA00023306"/>
    </source>
</evidence>
<keyword evidence="11" id="KW-1185">Reference proteome</keyword>
<organism evidence="11 12">
    <name type="scientific">Petromyzon marinus</name>
    <name type="common">Sea lamprey</name>
    <dbReference type="NCBI Taxonomy" id="7757"/>
    <lineage>
        <taxon>Eukaryota</taxon>
        <taxon>Metazoa</taxon>
        <taxon>Chordata</taxon>
        <taxon>Craniata</taxon>
        <taxon>Vertebrata</taxon>
        <taxon>Cyclostomata</taxon>
        <taxon>Hyperoartia</taxon>
        <taxon>Petromyzontiformes</taxon>
        <taxon>Petromyzontidae</taxon>
        <taxon>Petromyzon</taxon>
    </lineage>
</organism>
<dbReference type="Gene3D" id="2.20.25.230">
    <property type="match status" value="1"/>
</dbReference>
<dbReference type="PANTHER" id="PTHR15995:SF1">
    <property type="entry name" value="PROTEIN ZWILCH HOMOLOG"/>
    <property type="match status" value="1"/>
</dbReference>
<feature type="compositionally biased region" description="Gly residues" evidence="10">
    <location>
        <begin position="420"/>
        <end position="430"/>
    </location>
</feature>
<gene>
    <name evidence="12" type="primary">ZWILCH</name>
</gene>
<dbReference type="Gene3D" id="6.10.140.520">
    <property type="match status" value="1"/>
</dbReference>
<dbReference type="GO" id="GO:0051301">
    <property type="term" value="P:cell division"/>
    <property type="evidence" value="ECO:0007669"/>
    <property type="project" value="UniProtKB-UniRule"/>
</dbReference>
<dbReference type="RefSeq" id="XP_032831756.1">
    <property type="nucleotide sequence ID" value="XM_032975865.1"/>
</dbReference>
<dbReference type="KEGG" id="pmrn:116954971"/>
<dbReference type="Proteomes" id="UP001318040">
    <property type="component" value="Chromosome 57"/>
</dbReference>
<dbReference type="GO" id="GO:0034501">
    <property type="term" value="P:protein localization to kinetochore"/>
    <property type="evidence" value="ECO:0007669"/>
    <property type="project" value="UniProtKB-UniRule"/>
</dbReference>
<evidence type="ECO:0000256" key="3">
    <source>
        <dbReference type="ARBA" id="ARBA00022454"/>
    </source>
</evidence>
<dbReference type="CTD" id="55055"/>
<evidence type="ECO:0000256" key="1">
    <source>
        <dbReference type="ARBA" id="ARBA00004629"/>
    </source>
</evidence>
<feature type="region of interest" description="Disordered" evidence="10">
    <location>
        <begin position="400"/>
        <end position="481"/>
    </location>
</feature>
<reference evidence="12" key="1">
    <citation type="submission" date="2025-08" db="UniProtKB">
        <authorList>
            <consortium name="RefSeq"/>
        </authorList>
    </citation>
    <scope>IDENTIFICATION</scope>
    <source>
        <tissue evidence="12">Sperm</tissue>
    </source>
</reference>
<feature type="region of interest" description="Disordered" evidence="10">
    <location>
        <begin position="64"/>
        <end position="119"/>
    </location>
</feature>
<dbReference type="GO" id="GO:0007094">
    <property type="term" value="P:mitotic spindle assembly checkpoint signaling"/>
    <property type="evidence" value="ECO:0007669"/>
    <property type="project" value="UniProtKB-UniRule"/>
</dbReference>
<sequence>MAFEDAAVFCEFLRRVSEEQPQRATLFKDDVTVRLLVVSDDESHPLSLVGDAAGRAVLLAERRDVKEEQGDPAAGPPKFRGPGGPGGDDNNDTDASGLESPATGGPLPSPRRLSEQECPAAPDSFALPLSVARRLVSWYMLAQGPLRAPWPPARGAAGALPPLWVACDAADPEGTCWLGAVPILGAPGSKGRARVQAQGKGQRSAEGVTLYTATCQGPVPRRVALPALDKLCDAHKQRHHTSAVKTRAYVRYDVFGANVALDSTAPLAGPEAQSSLLLDFTWSRVAQLGQPPPADATGTLLLRVEPGDPRSPAFSLYRELDFLLALARGLRTGEMEWPEVLETRPASEIVGSLLEGASCRHWYALLADGTCRVGCTGDLLHVHNRGVAASDAVGREARVPLEPWPSGARRRPAPCRRRGSGPGGGGGGGLTVPPTPPSASRAEKLGGVRSGRRARTAGCRGDGGDVGDVSPGQNPVDGARD</sequence>
<evidence type="ECO:0000256" key="2">
    <source>
        <dbReference type="ARBA" id="ARBA00009062"/>
    </source>
</evidence>
<dbReference type="Pfam" id="PF09817">
    <property type="entry name" value="Zwilch"/>
    <property type="match status" value="1"/>
</dbReference>
<evidence type="ECO:0000256" key="10">
    <source>
        <dbReference type="SAM" id="MobiDB-lite"/>
    </source>
</evidence>
<keyword evidence="6 9" id="KW-0995">Kinetochore</keyword>
<evidence type="ECO:0000256" key="6">
    <source>
        <dbReference type="ARBA" id="ARBA00022838"/>
    </source>
</evidence>
<proteinExistence type="inferred from homology"/>
<evidence type="ECO:0000313" key="12">
    <source>
        <dbReference type="RefSeq" id="XP_032831756.1"/>
    </source>
</evidence>
<keyword evidence="3 9" id="KW-0158">Chromosome</keyword>
<comment type="subunit">
    <text evidence="9">Component of the RZZ complex.</text>
</comment>
<dbReference type="GO" id="GO:1990423">
    <property type="term" value="C:RZZ complex"/>
    <property type="evidence" value="ECO:0007669"/>
    <property type="project" value="UniProtKB-UniRule"/>
</dbReference>
<comment type="similarity">
    <text evidence="2 9">Belongs to the ZWILCH family.</text>
</comment>
<keyword evidence="8 9" id="KW-0137">Centromere</keyword>
<dbReference type="PANTHER" id="PTHR15995">
    <property type="entry name" value="PROTEIN ZWILCH HOMOLOG"/>
    <property type="match status" value="1"/>
</dbReference>
<name>A0AAJ7XER9_PETMA</name>
<keyword evidence="7 9" id="KW-0131">Cell cycle</keyword>
<feature type="compositionally biased region" description="Basic residues" evidence="10">
    <location>
        <begin position="408"/>
        <end position="419"/>
    </location>
</feature>
<evidence type="ECO:0000256" key="4">
    <source>
        <dbReference type="ARBA" id="ARBA00022618"/>
    </source>
</evidence>
<accession>A0AAJ7XER9</accession>
<dbReference type="InterPro" id="IPR018630">
    <property type="entry name" value="Zwilch"/>
</dbReference>
<comment type="function">
    <text evidence="9">Essential component of the mitotic checkpoint, which prevents cells from prematurely exiting mitosis. Required for the assembly of the dynein-dynactin and MAD1-MAD2 complexes onto kinetochores. Its function related to the spindle assembly machinery is proposed to depend on its association in the mitotic RZZ complex.</text>
</comment>
<protein>
    <recommendedName>
        <fullName evidence="9">Protein zwilch</fullName>
    </recommendedName>
</protein>
<evidence type="ECO:0000256" key="8">
    <source>
        <dbReference type="ARBA" id="ARBA00023328"/>
    </source>
</evidence>
<keyword evidence="4 9" id="KW-0132">Cell division</keyword>